<feature type="chain" id="PRO_5015881332" description="Hemolysin-type calcium-binding repeat-containing protein" evidence="1">
    <location>
        <begin position="22"/>
        <end position="315"/>
    </location>
</feature>
<protein>
    <recommendedName>
        <fullName evidence="4">Hemolysin-type calcium-binding repeat-containing protein</fullName>
    </recommendedName>
</protein>
<sequence>MKMLPILMLLGLGLTMSLLMPDDDASGAKESEEPDEYSDGDDAIISEDFRDGFEAYGLDLVGEGEITRDEYDEVIAATHFVTGPMNIDAGGGEDSILGSDGDDTLDAGAGDDIVDGGAGDDEIVLGDGSDVSGVDWRVMNYPDDYVSFPNDFAPFGTEAEYEGGNDTISGGSGDDFVADGYGGNVLKGRNGADLLVAVDQDGVTPDEIYAGRGSDEIYVDEGDLVTTSTGQDVVHVEIHGAVEAGYDVVTITDFDPANDTLEIYERVEDYVTDPITDPVTVADLEDGSGAMVSIGGVPVVMVVGGQGLTVDNILL</sequence>
<feature type="signal peptide" evidence="1">
    <location>
        <begin position="1"/>
        <end position="21"/>
    </location>
</feature>
<dbReference type="InterPro" id="IPR011049">
    <property type="entry name" value="Serralysin-like_metalloprot_C"/>
</dbReference>
<name>A0A2V4MR29_9RHOB</name>
<dbReference type="Gene3D" id="2.150.10.10">
    <property type="entry name" value="Serralysin-like metalloprotease, C-terminal"/>
    <property type="match status" value="2"/>
</dbReference>
<dbReference type="Pfam" id="PF00353">
    <property type="entry name" value="HemolysinCabind"/>
    <property type="match status" value="3"/>
</dbReference>
<evidence type="ECO:0000313" key="3">
    <source>
        <dbReference type="Proteomes" id="UP000248012"/>
    </source>
</evidence>
<dbReference type="EMBL" id="QFVT01000012">
    <property type="protein sequence ID" value="PYC46558.1"/>
    <property type="molecule type" value="Genomic_DNA"/>
</dbReference>
<evidence type="ECO:0000313" key="2">
    <source>
        <dbReference type="EMBL" id="PYC46558.1"/>
    </source>
</evidence>
<gene>
    <name evidence="2" type="ORF">DI396_14725</name>
</gene>
<accession>A0A2V4MR29</accession>
<dbReference type="InterPro" id="IPR001343">
    <property type="entry name" value="Hemolysn_Ca-bd"/>
</dbReference>
<proteinExistence type="predicted"/>
<dbReference type="GO" id="GO:0005509">
    <property type="term" value="F:calcium ion binding"/>
    <property type="evidence" value="ECO:0007669"/>
    <property type="project" value="InterPro"/>
</dbReference>
<dbReference type="SUPFAM" id="SSF51120">
    <property type="entry name" value="beta-Roll"/>
    <property type="match status" value="2"/>
</dbReference>
<evidence type="ECO:0008006" key="4">
    <source>
        <dbReference type="Google" id="ProtNLM"/>
    </source>
</evidence>
<reference evidence="2 3" key="1">
    <citation type="submission" date="2018-05" db="EMBL/GenBank/DDBJ databases">
        <title>Oceanovita maritima gen. nov., sp. nov., a marine bacterium in the family Rhodobacteraceae isolated from surface seawater of Lundu port Xiamen, China.</title>
        <authorList>
            <person name="Hetharua B.H."/>
            <person name="Min D."/>
            <person name="Liao H."/>
            <person name="Tian Y."/>
        </authorList>
    </citation>
    <scope>NUCLEOTIDE SEQUENCE [LARGE SCALE GENOMIC DNA]</scope>
    <source>
        <strain evidence="2 3">FSX-11</strain>
    </source>
</reference>
<dbReference type="Proteomes" id="UP000248012">
    <property type="component" value="Unassembled WGS sequence"/>
</dbReference>
<evidence type="ECO:0000256" key="1">
    <source>
        <dbReference type="SAM" id="SignalP"/>
    </source>
</evidence>
<keyword evidence="1" id="KW-0732">Signal</keyword>
<dbReference type="PRINTS" id="PR00313">
    <property type="entry name" value="CABNDNGRPT"/>
</dbReference>
<dbReference type="OrthoDB" id="9342475at2"/>
<dbReference type="AlphaFoldDB" id="A0A2V4MR29"/>
<organism evidence="2 3">
    <name type="scientific">Litorivita pollutaquae</name>
    <dbReference type="NCBI Taxonomy" id="2200892"/>
    <lineage>
        <taxon>Bacteria</taxon>
        <taxon>Pseudomonadati</taxon>
        <taxon>Pseudomonadota</taxon>
        <taxon>Alphaproteobacteria</taxon>
        <taxon>Rhodobacterales</taxon>
        <taxon>Paracoccaceae</taxon>
        <taxon>Litorivita</taxon>
    </lineage>
</organism>
<keyword evidence="3" id="KW-1185">Reference proteome</keyword>
<comment type="caution">
    <text evidence="2">The sequence shown here is derived from an EMBL/GenBank/DDBJ whole genome shotgun (WGS) entry which is preliminary data.</text>
</comment>